<feature type="compositionally biased region" description="Basic residues" evidence="1">
    <location>
        <begin position="224"/>
        <end position="235"/>
    </location>
</feature>
<feature type="compositionally biased region" description="Pro residues" evidence="1">
    <location>
        <begin position="8"/>
        <end position="20"/>
    </location>
</feature>
<feature type="compositionally biased region" description="Basic and acidic residues" evidence="1">
    <location>
        <begin position="162"/>
        <end position="183"/>
    </location>
</feature>
<dbReference type="EMBL" id="HBJA01115151">
    <property type="protein sequence ID" value="CAE0828351.1"/>
    <property type="molecule type" value="Transcribed_RNA"/>
</dbReference>
<feature type="compositionally biased region" description="Polar residues" evidence="1">
    <location>
        <begin position="203"/>
        <end position="221"/>
    </location>
</feature>
<evidence type="ECO:0000256" key="1">
    <source>
        <dbReference type="SAM" id="MobiDB-lite"/>
    </source>
</evidence>
<evidence type="ECO:0000313" key="2">
    <source>
        <dbReference type="EMBL" id="CAE0828351.1"/>
    </source>
</evidence>
<gene>
    <name evidence="2" type="ORF">EGYM00163_LOCUS39620</name>
</gene>
<accession>A0A7S4G817</accession>
<feature type="compositionally biased region" description="Polar residues" evidence="1">
    <location>
        <begin position="184"/>
        <end position="193"/>
    </location>
</feature>
<feature type="region of interest" description="Disordered" evidence="1">
    <location>
        <begin position="270"/>
        <end position="296"/>
    </location>
</feature>
<dbReference type="AlphaFoldDB" id="A0A7S4G817"/>
<feature type="region of interest" description="Disordered" evidence="1">
    <location>
        <begin position="1"/>
        <end position="24"/>
    </location>
</feature>
<sequence length="296" mass="34339">MAIKAPSRPAPSPPPRPSQPLPSLSLQEFEKEELRLRNELRYTADFFRARLFANWGHKFQKLFRQLFSNQPPCEVKEFKDDDAQSTEEVRRSTIEIQRMLSDFGKRVCAFEQELSRHQSQASGMEQMGHRRQRKFENASLSHCFVAPEKVKWAPRQNEVKVENATRTEVSEKQALRGQREELQRGSSKNAWSRSHQERDQANERNLQGTANQTSRYPNTESASKRWRGQRAGRAVQRRHAAVKLLELFETMVGPKKWTWLYQGKRSSSQVAACPPRETWGQAVQPGRCEDTNNPFS</sequence>
<feature type="region of interest" description="Disordered" evidence="1">
    <location>
        <begin position="162"/>
        <end position="235"/>
    </location>
</feature>
<reference evidence="2" key="1">
    <citation type="submission" date="2021-01" db="EMBL/GenBank/DDBJ databases">
        <authorList>
            <person name="Corre E."/>
            <person name="Pelletier E."/>
            <person name="Niang G."/>
            <person name="Scheremetjew M."/>
            <person name="Finn R."/>
            <person name="Kale V."/>
            <person name="Holt S."/>
            <person name="Cochrane G."/>
            <person name="Meng A."/>
            <person name="Brown T."/>
            <person name="Cohen L."/>
        </authorList>
    </citation>
    <scope>NUCLEOTIDE SEQUENCE</scope>
    <source>
        <strain evidence="2">CCMP1594</strain>
    </source>
</reference>
<protein>
    <submittedName>
        <fullName evidence="2">Uncharacterized protein</fullName>
    </submittedName>
</protein>
<name>A0A7S4G817_9EUGL</name>
<organism evidence="2">
    <name type="scientific">Eutreptiella gymnastica</name>
    <dbReference type="NCBI Taxonomy" id="73025"/>
    <lineage>
        <taxon>Eukaryota</taxon>
        <taxon>Discoba</taxon>
        <taxon>Euglenozoa</taxon>
        <taxon>Euglenida</taxon>
        <taxon>Spirocuta</taxon>
        <taxon>Euglenophyceae</taxon>
        <taxon>Eutreptiales</taxon>
        <taxon>Eutreptiaceae</taxon>
        <taxon>Eutreptiella</taxon>
    </lineage>
</organism>
<proteinExistence type="predicted"/>